<organism evidence="1 2">
    <name type="scientific">Mesorhizobium tianshanense</name>
    <dbReference type="NCBI Taxonomy" id="39844"/>
    <lineage>
        <taxon>Bacteria</taxon>
        <taxon>Pseudomonadati</taxon>
        <taxon>Pseudomonadota</taxon>
        <taxon>Alphaproteobacteria</taxon>
        <taxon>Hyphomicrobiales</taxon>
        <taxon>Phyllobacteriaceae</taxon>
        <taxon>Mesorhizobium</taxon>
    </lineage>
</organism>
<name>A0A562PEZ5_9HYPH</name>
<dbReference type="InterPro" id="IPR025528">
    <property type="entry name" value="BrnA_antitoxin"/>
</dbReference>
<proteinExistence type="predicted"/>
<dbReference type="EMBL" id="VLKT01000002">
    <property type="protein sequence ID" value="TWI42800.1"/>
    <property type="molecule type" value="Genomic_DNA"/>
</dbReference>
<accession>A0A562PEZ5</accession>
<sequence>MANPPRRPTNPMAAAEAAFKPIKKPAAPVRETAAVPNVRELVSIRIDRAVLDYFQADGPGWQDRINDALRATVQKRIAAQNDRSDDIT</sequence>
<dbReference type="RefSeq" id="WP_145712948.1">
    <property type="nucleotide sequence ID" value="NZ_BSPF01000074.1"/>
</dbReference>
<protein>
    <submittedName>
        <fullName evidence="1">Uncharacterized protein (DUF4415 family)</fullName>
    </submittedName>
</protein>
<dbReference type="Proteomes" id="UP000317122">
    <property type="component" value="Unassembled WGS sequence"/>
</dbReference>
<gene>
    <name evidence="1" type="ORF">IQ26_00564</name>
</gene>
<comment type="caution">
    <text evidence="1">The sequence shown here is derived from an EMBL/GenBank/DDBJ whole genome shotgun (WGS) entry which is preliminary data.</text>
</comment>
<dbReference type="OrthoDB" id="361944at2"/>
<dbReference type="AlphaFoldDB" id="A0A562PEZ5"/>
<dbReference type="Pfam" id="PF14384">
    <property type="entry name" value="BrnA_antitoxin"/>
    <property type="match status" value="1"/>
</dbReference>
<evidence type="ECO:0000313" key="1">
    <source>
        <dbReference type="EMBL" id="TWI42800.1"/>
    </source>
</evidence>
<reference evidence="1 2" key="1">
    <citation type="journal article" date="2015" name="Stand. Genomic Sci.">
        <title>Genomic Encyclopedia of Bacterial and Archaeal Type Strains, Phase III: the genomes of soil and plant-associated and newly described type strains.</title>
        <authorList>
            <person name="Whitman W.B."/>
            <person name="Woyke T."/>
            <person name="Klenk H.P."/>
            <person name="Zhou Y."/>
            <person name="Lilburn T.G."/>
            <person name="Beck B.J."/>
            <person name="De Vos P."/>
            <person name="Vandamme P."/>
            <person name="Eisen J.A."/>
            <person name="Garrity G."/>
            <person name="Hugenholtz P."/>
            <person name="Kyrpides N.C."/>
        </authorList>
    </citation>
    <scope>NUCLEOTIDE SEQUENCE [LARGE SCALE GENOMIC DNA]</scope>
    <source>
        <strain evidence="1 2">CGMCC 1.2546</strain>
    </source>
</reference>
<evidence type="ECO:0000313" key="2">
    <source>
        <dbReference type="Proteomes" id="UP000317122"/>
    </source>
</evidence>
<keyword evidence="2" id="KW-1185">Reference proteome</keyword>